<dbReference type="AlphaFoldDB" id="A0A8J3E7Y2"/>
<sequence>MKIFEKLKKAKKAKKSNRMSEARKVNKLIGKKIFWRVLISAIILLTLASLTVFVLSFYPFYQQTQRTINHYYEEVLDGYKTEIQLSLSEARSVALQISSRTQAAWLTEEIERKYQYGDAIIDEVNALRQILASALVSSAALQSIQRFESNGHLLVEVGTKQHQRFDKKALTFAIGNDGLTAVLTSPIYTQMGQDRKIIGYDRLYFDLSKLLNKFESESLTQKRDFYWFIKSGSSWQAVSSGFANNLTTLPSEVLTQLKTQEHSNLLIQDKKYYFERINGQQVLALGVNKKTVASSVWRNLSHIPLTILGFVIIFILLLYLLLHPMLNKVMVENSRFYQLLNEDEHTALPSRRYFETVFEKILIDETANNKKVALLHIDIDHFKNINDSFGYYFGNIVLREIATRLKSSTRKSDFVARIGGDEFVVVLKDIRTLDDVKLVINHLFAAVHQSILVNDYPINLKASIGAALSPEHASDRETLMQYTDMAIRDCKKAGGNSYCIFNENIGARYFRQLELGKHLANAIKNNEFYLMFQPIIHLNDKQQMHFEVLLRWHNRYLGEVSPGEFIPVAEELKLIVELGAWVIRQAFYQLYQWHEDEAIIHKPCISINLSAVQINNPSVLLAFLEHLMAQMTIPSEYITFEVTETVIMENLDNTSQVLNTLKNMGFKISIDDFGTGFCSLSYLIHAQIDNIKIDKIFIDDILTNINSKLIVESIIDLSHRLGSTVVAEGVETIEQYQLLKKVHCDYIQGYYFSVPLSAYDATCFIEHKPHHQLF</sequence>
<dbReference type="GO" id="GO:0071111">
    <property type="term" value="F:cyclic-guanylate-specific phosphodiesterase activity"/>
    <property type="evidence" value="ECO:0007669"/>
    <property type="project" value="InterPro"/>
</dbReference>
<dbReference type="CDD" id="cd01948">
    <property type="entry name" value="EAL"/>
    <property type="match status" value="1"/>
</dbReference>
<dbReference type="NCBIfam" id="TIGR00254">
    <property type="entry name" value="GGDEF"/>
    <property type="match status" value="1"/>
</dbReference>
<dbReference type="PROSITE" id="PS50887">
    <property type="entry name" value="GGDEF"/>
    <property type="match status" value="1"/>
</dbReference>
<evidence type="ECO:0000313" key="4">
    <source>
        <dbReference type="EMBL" id="GGF89606.1"/>
    </source>
</evidence>
<reference evidence="4" key="2">
    <citation type="submission" date="2020-09" db="EMBL/GenBank/DDBJ databases">
        <authorList>
            <person name="Sun Q."/>
            <person name="Zhou Y."/>
        </authorList>
    </citation>
    <scope>NUCLEOTIDE SEQUENCE</scope>
    <source>
        <strain evidence="4">CGMCC 1.15758</strain>
    </source>
</reference>
<dbReference type="SMART" id="SM00052">
    <property type="entry name" value="EAL"/>
    <property type="match status" value="1"/>
</dbReference>
<feature type="transmembrane region" description="Helical" evidence="1">
    <location>
        <begin position="303"/>
        <end position="322"/>
    </location>
</feature>
<dbReference type="Pfam" id="PF00563">
    <property type="entry name" value="EAL"/>
    <property type="match status" value="1"/>
</dbReference>
<accession>A0A8J3E7Y2</accession>
<dbReference type="SUPFAM" id="SSF141868">
    <property type="entry name" value="EAL domain-like"/>
    <property type="match status" value="1"/>
</dbReference>
<evidence type="ECO:0000259" key="3">
    <source>
        <dbReference type="PROSITE" id="PS50887"/>
    </source>
</evidence>
<dbReference type="Proteomes" id="UP000636949">
    <property type="component" value="Unassembled WGS sequence"/>
</dbReference>
<feature type="domain" description="GGDEF" evidence="3">
    <location>
        <begin position="370"/>
        <end position="503"/>
    </location>
</feature>
<keyword evidence="1" id="KW-0812">Transmembrane</keyword>
<keyword evidence="1" id="KW-1133">Transmembrane helix</keyword>
<dbReference type="SUPFAM" id="SSF55073">
    <property type="entry name" value="Nucleotide cyclase"/>
    <property type="match status" value="1"/>
</dbReference>
<dbReference type="PANTHER" id="PTHR33121:SF70">
    <property type="entry name" value="SIGNALING PROTEIN YKOW"/>
    <property type="match status" value="1"/>
</dbReference>
<dbReference type="InterPro" id="IPR050706">
    <property type="entry name" value="Cyclic-di-GMP_PDE-like"/>
</dbReference>
<evidence type="ECO:0000313" key="5">
    <source>
        <dbReference type="Proteomes" id="UP000636949"/>
    </source>
</evidence>
<dbReference type="InterPro" id="IPR035919">
    <property type="entry name" value="EAL_sf"/>
</dbReference>
<dbReference type="Gene3D" id="3.20.20.450">
    <property type="entry name" value="EAL domain"/>
    <property type="match status" value="1"/>
</dbReference>
<reference evidence="4" key="1">
    <citation type="journal article" date="2014" name="Int. J. Syst. Evol. Microbiol.">
        <title>Complete genome sequence of Corynebacterium casei LMG S-19264T (=DSM 44701T), isolated from a smear-ripened cheese.</title>
        <authorList>
            <consortium name="US DOE Joint Genome Institute (JGI-PGF)"/>
            <person name="Walter F."/>
            <person name="Albersmeier A."/>
            <person name="Kalinowski J."/>
            <person name="Ruckert C."/>
        </authorList>
    </citation>
    <scope>NUCLEOTIDE SEQUENCE</scope>
    <source>
        <strain evidence="4">CGMCC 1.15758</strain>
    </source>
</reference>
<gene>
    <name evidence="4" type="ORF">GCM10010995_03660</name>
</gene>
<organism evidence="4 5">
    <name type="scientific">Cysteiniphilum litorale</name>
    <dbReference type="NCBI Taxonomy" id="2056700"/>
    <lineage>
        <taxon>Bacteria</taxon>
        <taxon>Pseudomonadati</taxon>
        <taxon>Pseudomonadota</taxon>
        <taxon>Gammaproteobacteria</taxon>
        <taxon>Thiotrichales</taxon>
        <taxon>Fastidiosibacteraceae</taxon>
        <taxon>Cysteiniphilum</taxon>
    </lineage>
</organism>
<keyword evidence="5" id="KW-1185">Reference proteome</keyword>
<comment type="caution">
    <text evidence="4">The sequence shown here is derived from an EMBL/GenBank/DDBJ whole genome shotgun (WGS) entry which is preliminary data.</text>
</comment>
<proteinExistence type="predicted"/>
<dbReference type="PROSITE" id="PS50883">
    <property type="entry name" value="EAL"/>
    <property type="match status" value="1"/>
</dbReference>
<keyword evidence="1" id="KW-0472">Membrane</keyword>
<dbReference type="InterPro" id="IPR043128">
    <property type="entry name" value="Rev_trsase/Diguanyl_cyclase"/>
</dbReference>
<feature type="transmembrane region" description="Helical" evidence="1">
    <location>
        <begin position="33"/>
        <end position="61"/>
    </location>
</feature>
<dbReference type="PANTHER" id="PTHR33121">
    <property type="entry name" value="CYCLIC DI-GMP PHOSPHODIESTERASE PDEF"/>
    <property type="match status" value="1"/>
</dbReference>
<dbReference type="Gene3D" id="3.30.70.270">
    <property type="match status" value="1"/>
</dbReference>
<dbReference type="EMBL" id="BMJS01000002">
    <property type="protein sequence ID" value="GGF89606.1"/>
    <property type="molecule type" value="Genomic_DNA"/>
</dbReference>
<dbReference type="CDD" id="cd01949">
    <property type="entry name" value="GGDEF"/>
    <property type="match status" value="1"/>
</dbReference>
<evidence type="ECO:0000259" key="2">
    <source>
        <dbReference type="PROSITE" id="PS50883"/>
    </source>
</evidence>
<dbReference type="InterPro" id="IPR029787">
    <property type="entry name" value="Nucleotide_cyclase"/>
</dbReference>
<dbReference type="RefSeq" id="WP_117001465.1">
    <property type="nucleotide sequence ID" value="NZ_BMJS01000002.1"/>
</dbReference>
<evidence type="ECO:0000256" key="1">
    <source>
        <dbReference type="SAM" id="Phobius"/>
    </source>
</evidence>
<protein>
    <submittedName>
        <fullName evidence="4">Uncharacterized protein</fullName>
    </submittedName>
</protein>
<dbReference type="InterPro" id="IPR001633">
    <property type="entry name" value="EAL_dom"/>
</dbReference>
<feature type="domain" description="EAL" evidence="2">
    <location>
        <begin position="512"/>
        <end position="769"/>
    </location>
</feature>
<dbReference type="Pfam" id="PF00990">
    <property type="entry name" value="GGDEF"/>
    <property type="match status" value="1"/>
</dbReference>
<dbReference type="SMART" id="SM00267">
    <property type="entry name" value="GGDEF"/>
    <property type="match status" value="1"/>
</dbReference>
<name>A0A8J3E7Y2_9GAMM</name>
<dbReference type="InterPro" id="IPR000160">
    <property type="entry name" value="GGDEF_dom"/>
</dbReference>